<evidence type="ECO:0000313" key="1">
    <source>
        <dbReference type="EMBL" id="MBN2963736.1"/>
    </source>
</evidence>
<gene>
    <name evidence="1" type="ORF">JWV37_02995</name>
</gene>
<reference evidence="2" key="1">
    <citation type="submission" date="2021-02" db="EMBL/GenBank/DDBJ databases">
        <title>Sulfurospirillum tamanensis sp. nov.</title>
        <authorList>
            <person name="Merkel A.Y."/>
        </authorList>
    </citation>
    <scope>NUCLEOTIDE SEQUENCE [LARGE SCALE GENOMIC DNA]</scope>
    <source>
        <strain evidence="2">T05b</strain>
    </source>
</reference>
<keyword evidence="2" id="KW-1185">Reference proteome</keyword>
<proteinExistence type="predicted"/>
<name>A0ABS2WPV8_9BACT</name>
<dbReference type="Proteomes" id="UP000703590">
    <property type="component" value="Unassembled WGS sequence"/>
</dbReference>
<evidence type="ECO:0000313" key="2">
    <source>
        <dbReference type="Proteomes" id="UP000703590"/>
    </source>
</evidence>
<organism evidence="1 2">
    <name type="scientific">Sulfurospirillum tamanense</name>
    <dbReference type="NCBI Taxonomy" id="2813362"/>
    <lineage>
        <taxon>Bacteria</taxon>
        <taxon>Pseudomonadati</taxon>
        <taxon>Campylobacterota</taxon>
        <taxon>Epsilonproteobacteria</taxon>
        <taxon>Campylobacterales</taxon>
        <taxon>Sulfurospirillaceae</taxon>
        <taxon>Sulfurospirillum</taxon>
    </lineage>
</organism>
<dbReference type="PROSITE" id="PS51257">
    <property type="entry name" value="PROKAR_LIPOPROTEIN"/>
    <property type="match status" value="1"/>
</dbReference>
<sequence length="64" mass="7569">MKKALILILFALTFQGCLYLNDRGVSTRYYNDCKEYYDSMGVYRKTCDDNLVDFSDLNPKKLRQ</sequence>
<reference evidence="1 2" key="2">
    <citation type="submission" date="2021-02" db="EMBL/GenBank/DDBJ databases">
        <title>Sulfurospirillum tamanensis sp. nov.</title>
        <authorList>
            <person name="Frolova A."/>
            <person name="Merkel A."/>
            <person name="Slobodkin A."/>
        </authorList>
    </citation>
    <scope>NUCLEOTIDE SEQUENCE [LARGE SCALE GENOMIC DNA]</scope>
    <source>
        <strain evidence="1 2">T05b</strain>
    </source>
</reference>
<dbReference type="RefSeq" id="WP_205458177.1">
    <property type="nucleotide sequence ID" value="NZ_JAFHKK010000004.1"/>
</dbReference>
<protein>
    <recommendedName>
        <fullName evidence="3">Lipoprotein</fullName>
    </recommendedName>
</protein>
<comment type="caution">
    <text evidence="1">The sequence shown here is derived from an EMBL/GenBank/DDBJ whole genome shotgun (WGS) entry which is preliminary data.</text>
</comment>
<accession>A0ABS2WPV8</accession>
<reference evidence="1 2" key="3">
    <citation type="submission" date="2021-02" db="EMBL/GenBank/DDBJ databases">
        <authorList>
            <person name="Merkel A.Y."/>
        </authorList>
    </citation>
    <scope>NUCLEOTIDE SEQUENCE [LARGE SCALE GENOMIC DNA]</scope>
    <source>
        <strain evidence="1 2">T05b</strain>
    </source>
</reference>
<dbReference type="EMBL" id="JAFHKK010000004">
    <property type="protein sequence ID" value="MBN2963736.1"/>
    <property type="molecule type" value="Genomic_DNA"/>
</dbReference>
<evidence type="ECO:0008006" key="3">
    <source>
        <dbReference type="Google" id="ProtNLM"/>
    </source>
</evidence>